<dbReference type="InterPro" id="IPR033705">
    <property type="entry name" value="Anticodon_Ia_Val"/>
</dbReference>
<dbReference type="Pfam" id="PF00133">
    <property type="entry name" value="tRNA-synt_1"/>
    <property type="match status" value="1"/>
</dbReference>
<gene>
    <name evidence="13" type="ORF">PR048_033707</name>
</gene>
<dbReference type="InterPro" id="IPR002303">
    <property type="entry name" value="Valyl-tRNA_ligase"/>
</dbReference>
<comment type="caution">
    <text evidence="13">The sequence shown here is derived from an EMBL/GenBank/DDBJ whole genome shotgun (WGS) entry which is preliminary data.</text>
</comment>
<dbReference type="InterPro" id="IPR001412">
    <property type="entry name" value="aa-tRNA-synth_I_CS"/>
</dbReference>
<evidence type="ECO:0000313" key="14">
    <source>
        <dbReference type="Proteomes" id="UP001159363"/>
    </source>
</evidence>
<evidence type="ECO:0000256" key="10">
    <source>
        <dbReference type="SAM" id="MobiDB-lite"/>
    </source>
</evidence>
<sequence length="1000" mass="113258">MCDGKFALHLINICFVRKPFLKKQWVTTVCAIRGRNSSTKSGSAGGKKDTEGPFPPAYKPQQVEQGWYAWWEGRGFFTPENQSSKGKVFSMVLPPPNITGHLHLGHVLMCTIQDILARHRMRGDSVVWVPGLDHAGIATQVLVERKLCHEERLTRHDVGREGFTQRAEAWKLQQARAIVGQLRRLGMSLDWSREIYTMDTKQTAAVMEAFIHLFDAGVVYRDSSLVNWSCALQSAISDVEVVHRSFEKATYVEVPGHAEPVMFGTLTDFAYKLCDIDGEVVVSTTRLETMLGDVAVAVHPQDPRYRDLQGAHVWNPFTKNKLPIVFDECVDMKMGTGALKITPAHNTVDLEVARRHSLEIIPVIMEDGMLGENCGQFSGLKRFEARKRIHEELKQMNLLRGHKDHAMHVPFCSRSGDVVELLLKPQWFLRCKAMAEEAAAALQDGRLNIEPQQFQKVWYDWLYNIRDWCVSRQLWWGHRVPMYLCGKTDDVAGAVWIAASSADHARRKAAAQLHLSLEEAEQLSVVQDEDVLDTWFSSALLPFSALSWPDQVYYIFLFSDLARGHMGDSMDFKKYYPLSLMETGHDILFFWVARMVMLGLQLTCRVPFERILLHGILCDAHGRKMSKSLGNVVSPEDVIFGISSQELQKRNLEKLEAGLLSKPEFEKATEGQRKLFPNGIPECGADALRFTLASHNIKSMNFVIVNVFINFEVAECHTHSLFCNKLWQASRYTLLSLEKLKPPGLESCKDENLPLGKYDRWILSRLACMVHTLEQSLHSSDLHVATSAIKSFVHMEFCDVYVEATKLPVRSQEEGSRSAAMAACHTLLRCLDTTVHCLSPFMPFLAEELYQRLPIHKTAEQSRSLPYIHIKNEAKKVLLQEHVCLMAHLTRCEQVIPVKDLPQSVRTTSVANIIGPDCTVYLYHKGEVTMSEERANKKEKLSKELDRLLKMTASAGYREKASPQIQSTHLAKLQVDIKTYRNACDDHMGIHTTAAVFGIN</sequence>
<evidence type="ECO:0000256" key="1">
    <source>
        <dbReference type="ARBA" id="ARBA00005594"/>
    </source>
</evidence>
<proteinExistence type="inferred from homology"/>
<dbReference type="InterPro" id="IPR009008">
    <property type="entry name" value="Val/Leu/Ile-tRNA-synth_edit"/>
</dbReference>
<dbReference type="InterPro" id="IPR014729">
    <property type="entry name" value="Rossmann-like_a/b/a_fold"/>
</dbReference>
<name>A0ABQ9G122_9NEOP</name>
<evidence type="ECO:0000256" key="4">
    <source>
        <dbReference type="ARBA" id="ARBA00022741"/>
    </source>
</evidence>
<dbReference type="InterPro" id="IPR009080">
    <property type="entry name" value="tRNAsynth_Ia_anticodon-bd"/>
</dbReference>
<dbReference type="InterPro" id="IPR002300">
    <property type="entry name" value="aa-tRNA-synth_Ia"/>
</dbReference>
<reference evidence="13 14" key="1">
    <citation type="submission" date="2023-02" db="EMBL/GenBank/DDBJ databases">
        <title>LHISI_Scaffold_Assembly.</title>
        <authorList>
            <person name="Stuart O.P."/>
            <person name="Cleave R."/>
            <person name="Magrath M.J.L."/>
            <person name="Mikheyev A.S."/>
        </authorList>
    </citation>
    <scope>NUCLEOTIDE SEQUENCE [LARGE SCALE GENOMIC DNA]</scope>
    <source>
        <strain evidence="13">Daus_M_001</strain>
        <tissue evidence="13">Leg muscle</tissue>
    </source>
</reference>
<comment type="similarity">
    <text evidence="1 9">Belongs to the class-I aminoacyl-tRNA synthetase family.</text>
</comment>
<feature type="region of interest" description="Disordered" evidence="10">
    <location>
        <begin position="37"/>
        <end position="57"/>
    </location>
</feature>
<feature type="domain" description="Methionyl/Valyl/Leucyl/Isoleucyl-tRNA synthetase anticodon-binding" evidence="12">
    <location>
        <begin position="759"/>
        <end position="864"/>
    </location>
</feature>
<evidence type="ECO:0000256" key="5">
    <source>
        <dbReference type="ARBA" id="ARBA00022840"/>
    </source>
</evidence>
<feature type="domain" description="Aminoacyl-tRNA synthetase class Ia" evidence="11">
    <location>
        <begin position="67"/>
        <end position="695"/>
    </location>
</feature>
<dbReference type="PANTHER" id="PTHR11946">
    <property type="entry name" value="VALYL-TRNA SYNTHETASES"/>
    <property type="match status" value="1"/>
</dbReference>
<dbReference type="PRINTS" id="PR00986">
    <property type="entry name" value="TRNASYNTHVAL"/>
</dbReference>
<evidence type="ECO:0000256" key="2">
    <source>
        <dbReference type="ARBA" id="ARBA00013169"/>
    </source>
</evidence>
<evidence type="ECO:0000256" key="6">
    <source>
        <dbReference type="ARBA" id="ARBA00022917"/>
    </source>
</evidence>
<keyword evidence="7 9" id="KW-0030">Aminoacyl-tRNA synthetase</keyword>
<dbReference type="SUPFAM" id="SSF47323">
    <property type="entry name" value="Anticodon-binding domain of a subclass of class I aminoacyl-tRNA synthetases"/>
    <property type="match status" value="1"/>
</dbReference>
<evidence type="ECO:0000256" key="3">
    <source>
        <dbReference type="ARBA" id="ARBA00022598"/>
    </source>
</evidence>
<dbReference type="InterPro" id="IPR013155">
    <property type="entry name" value="M/V/L/I-tRNA-synth_anticd-bd"/>
</dbReference>
<dbReference type="Proteomes" id="UP001159363">
    <property type="component" value="Chromosome 16"/>
</dbReference>
<protein>
    <recommendedName>
        <fullName evidence="2">valine--tRNA ligase</fullName>
        <ecNumber evidence="2">6.1.1.9</ecNumber>
    </recommendedName>
    <alternativeName>
        <fullName evidence="8">Valyl-tRNA synthetase</fullName>
    </alternativeName>
</protein>
<keyword evidence="4 9" id="KW-0547">Nucleotide-binding</keyword>
<dbReference type="NCBIfam" id="NF004349">
    <property type="entry name" value="PRK05729.1"/>
    <property type="match status" value="1"/>
</dbReference>
<dbReference type="SUPFAM" id="SSF52374">
    <property type="entry name" value="Nucleotidylyl transferase"/>
    <property type="match status" value="1"/>
</dbReference>
<keyword evidence="3 9" id="KW-0436">Ligase</keyword>
<dbReference type="CDD" id="cd07962">
    <property type="entry name" value="Anticodon_Ia_Val"/>
    <property type="match status" value="1"/>
</dbReference>
<dbReference type="SUPFAM" id="SSF50677">
    <property type="entry name" value="ValRS/IleRS/LeuRS editing domain"/>
    <property type="match status" value="1"/>
</dbReference>
<evidence type="ECO:0000256" key="8">
    <source>
        <dbReference type="ARBA" id="ARBA00029936"/>
    </source>
</evidence>
<evidence type="ECO:0000259" key="12">
    <source>
        <dbReference type="Pfam" id="PF08264"/>
    </source>
</evidence>
<dbReference type="Gene3D" id="1.10.730.10">
    <property type="entry name" value="Isoleucyl-tRNA Synthetase, Domain 1"/>
    <property type="match status" value="1"/>
</dbReference>
<dbReference type="Pfam" id="PF08264">
    <property type="entry name" value="Anticodon_1"/>
    <property type="match status" value="1"/>
</dbReference>
<dbReference type="NCBIfam" id="TIGR00422">
    <property type="entry name" value="valS"/>
    <property type="match status" value="1"/>
</dbReference>
<evidence type="ECO:0000256" key="7">
    <source>
        <dbReference type="ARBA" id="ARBA00023146"/>
    </source>
</evidence>
<evidence type="ECO:0000259" key="11">
    <source>
        <dbReference type="Pfam" id="PF00133"/>
    </source>
</evidence>
<evidence type="ECO:0000313" key="13">
    <source>
        <dbReference type="EMBL" id="KAJ8866183.1"/>
    </source>
</evidence>
<dbReference type="EMBL" id="JARBHB010000017">
    <property type="protein sequence ID" value="KAJ8866183.1"/>
    <property type="molecule type" value="Genomic_DNA"/>
</dbReference>
<dbReference type="PROSITE" id="PS00178">
    <property type="entry name" value="AA_TRNA_LIGASE_I"/>
    <property type="match status" value="1"/>
</dbReference>
<evidence type="ECO:0000256" key="9">
    <source>
        <dbReference type="RuleBase" id="RU363035"/>
    </source>
</evidence>
<dbReference type="Gene3D" id="3.90.740.10">
    <property type="entry name" value="Valyl/Leucyl/Isoleucyl-tRNA synthetase, editing domain"/>
    <property type="match status" value="1"/>
</dbReference>
<keyword evidence="14" id="KW-1185">Reference proteome</keyword>
<keyword evidence="6 9" id="KW-0648">Protein biosynthesis</keyword>
<dbReference type="CDD" id="cd00817">
    <property type="entry name" value="ValRS_core"/>
    <property type="match status" value="1"/>
</dbReference>
<organism evidence="13 14">
    <name type="scientific">Dryococelus australis</name>
    <dbReference type="NCBI Taxonomy" id="614101"/>
    <lineage>
        <taxon>Eukaryota</taxon>
        <taxon>Metazoa</taxon>
        <taxon>Ecdysozoa</taxon>
        <taxon>Arthropoda</taxon>
        <taxon>Hexapoda</taxon>
        <taxon>Insecta</taxon>
        <taxon>Pterygota</taxon>
        <taxon>Neoptera</taxon>
        <taxon>Polyneoptera</taxon>
        <taxon>Phasmatodea</taxon>
        <taxon>Verophasmatodea</taxon>
        <taxon>Anareolatae</taxon>
        <taxon>Phasmatidae</taxon>
        <taxon>Eurycanthinae</taxon>
        <taxon>Dryococelus</taxon>
    </lineage>
</organism>
<dbReference type="PANTHER" id="PTHR11946:SF109">
    <property type="entry name" value="VALINE--TRNA LIGASE"/>
    <property type="match status" value="1"/>
</dbReference>
<dbReference type="Gene3D" id="3.40.50.620">
    <property type="entry name" value="HUPs"/>
    <property type="match status" value="2"/>
</dbReference>
<dbReference type="EC" id="6.1.1.9" evidence="2"/>
<keyword evidence="5 9" id="KW-0067">ATP-binding</keyword>
<accession>A0ABQ9G122</accession>